<dbReference type="InterPro" id="IPR014131">
    <property type="entry name" value="Chlamydia_phage_Vp3"/>
</dbReference>
<evidence type="ECO:0000256" key="1">
    <source>
        <dbReference type="SAM" id="MobiDB-lite"/>
    </source>
</evidence>
<sequence length="168" mass="18114">MVDAESGEITEEVPAPFFRTAFNYDRDMVSEQTGLRCLDATRTQQQHAEEVDINTIVERFGLTGAMPGSFRAPSFQDFEGVFDFKTAMDSVQAAREEFMMLPAKVRARFGNDPQNLLEFVNDDGNRAEAIKLGLVRDQAVDLAASPKAAPGASVATPTAAPGGGNPPS</sequence>
<dbReference type="Pfam" id="PF09675">
    <property type="entry name" value="Chlamy_scaf"/>
    <property type="match status" value="1"/>
</dbReference>
<name>A0A2R3UAT8_9VIRU</name>
<protein>
    <submittedName>
        <fullName evidence="2">Minor capsid protein</fullName>
    </submittedName>
</protein>
<organism evidence="2">
    <name type="scientific">Gokushovirinae environmental samples</name>
    <dbReference type="NCBI Taxonomy" id="1478972"/>
    <lineage>
        <taxon>Viruses</taxon>
        <taxon>Monodnaviria</taxon>
        <taxon>Sangervirae</taxon>
        <taxon>Phixviricota</taxon>
        <taxon>Malgrandaviricetes</taxon>
        <taxon>Petitvirales</taxon>
        <taxon>Microviridae</taxon>
        <taxon>environmental samples</taxon>
    </lineage>
</organism>
<feature type="compositionally biased region" description="Low complexity" evidence="1">
    <location>
        <begin position="148"/>
        <end position="160"/>
    </location>
</feature>
<evidence type="ECO:0000313" key="2">
    <source>
        <dbReference type="EMBL" id="AVQ10200.1"/>
    </source>
</evidence>
<reference evidence="2" key="1">
    <citation type="submission" date="2018-03" db="EMBL/GenBank/DDBJ databases">
        <title>Twenty-four Novel Viral Genomes identified from the Dushanzi Mud Volcanic Sediment in Xinjiang, China.</title>
        <authorList>
            <person name="Han L."/>
        </authorList>
    </citation>
    <scope>NUCLEOTIDE SEQUENCE</scope>
</reference>
<dbReference type="EMBL" id="MH029519">
    <property type="protein sequence ID" value="AVQ10200.1"/>
    <property type="molecule type" value="Genomic_DNA"/>
</dbReference>
<proteinExistence type="predicted"/>
<accession>A0A2R3UAT8</accession>
<feature type="region of interest" description="Disordered" evidence="1">
    <location>
        <begin position="144"/>
        <end position="168"/>
    </location>
</feature>